<dbReference type="AlphaFoldDB" id="A0A078MCV2"/>
<dbReference type="SUPFAM" id="SSF55729">
    <property type="entry name" value="Acyl-CoA N-acyltransferases (Nat)"/>
    <property type="match status" value="1"/>
</dbReference>
<gene>
    <name evidence="2" type="ORF">BN1048_02013</name>
</gene>
<dbReference type="PANTHER" id="PTHR43415">
    <property type="entry name" value="SPERMIDINE N(1)-ACETYLTRANSFERASE"/>
    <property type="match status" value="1"/>
</dbReference>
<dbReference type="eggNOG" id="COG1247">
    <property type="taxonomic scope" value="Bacteria"/>
</dbReference>
<name>A0A078MCV2_9STAP</name>
<proteinExistence type="predicted"/>
<dbReference type="PANTHER" id="PTHR43415:SF3">
    <property type="entry name" value="GNAT-FAMILY ACETYLTRANSFERASE"/>
    <property type="match status" value="1"/>
</dbReference>
<dbReference type="InterPro" id="IPR000182">
    <property type="entry name" value="GNAT_dom"/>
</dbReference>
<dbReference type="EMBL" id="CCSE01000001">
    <property type="protein sequence ID" value="CEA03237.1"/>
    <property type="molecule type" value="Genomic_DNA"/>
</dbReference>
<dbReference type="OrthoDB" id="7205533at2"/>
<sequence>MAYDIRKMKLTDAAGIIAHKQQVTAENPDTLATAIENRTITVEEEEATIQSLGPNDLGIVAVDGDKVIGMLNLRQDHRKKFEHIGQFGISLQKAYTGSGTGTRMVEQAVEFARDNEKLEKLILTVFANNPGAIKLYKRLGFEEEATLKKQVKLADGYTDLVYMANFLE</sequence>
<dbReference type="Pfam" id="PF00583">
    <property type="entry name" value="Acetyltransf_1"/>
    <property type="match status" value="1"/>
</dbReference>
<dbReference type="RefSeq" id="WP_035810807.1">
    <property type="nucleotide sequence ID" value="NZ_CCSE01000001.1"/>
</dbReference>
<keyword evidence="3" id="KW-1185">Reference proteome</keyword>
<dbReference type="GO" id="GO:0016747">
    <property type="term" value="F:acyltransferase activity, transferring groups other than amino-acyl groups"/>
    <property type="evidence" value="ECO:0007669"/>
    <property type="project" value="InterPro"/>
</dbReference>
<feature type="domain" description="N-acetyltransferase" evidence="1">
    <location>
        <begin position="3"/>
        <end position="168"/>
    </location>
</feature>
<dbReference type="Proteomes" id="UP000044136">
    <property type="component" value="Unassembled WGS sequence"/>
</dbReference>
<organism evidence="2 3">
    <name type="scientific">Jeotgalicoccus saudimassiliensis</name>
    <dbReference type="NCBI Taxonomy" id="1461582"/>
    <lineage>
        <taxon>Bacteria</taxon>
        <taxon>Bacillati</taxon>
        <taxon>Bacillota</taxon>
        <taxon>Bacilli</taxon>
        <taxon>Bacillales</taxon>
        <taxon>Staphylococcaceae</taxon>
        <taxon>Jeotgalicoccus</taxon>
    </lineage>
</organism>
<dbReference type="InterPro" id="IPR016181">
    <property type="entry name" value="Acyl_CoA_acyltransferase"/>
</dbReference>
<evidence type="ECO:0000313" key="2">
    <source>
        <dbReference type="EMBL" id="CEA03237.1"/>
    </source>
</evidence>
<dbReference type="PROSITE" id="PS51186">
    <property type="entry name" value="GNAT"/>
    <property type="match status" value="1"/>
</dbReference>
<evidence type="ECO:0000259" key="1">
    <source>
        <dbReference type="PROSITE" id="PS51186"/>
    </source>
</evidence>
<dbReference type="STRING" id="1461582.BN1048_02013"/>
<dbReference type="Gene3D" id="3.40.630.30">
    <property type="match status" value="1"/>
</dbReference>
<dbReference type="HOGENOM" id="CLU_013985_19_1_9"/>
<accession>A0A078MCV2</accession>
<dbReference type="CDD" id="cd04301">
    <property type="entry name" value="NAT_SF"/>
    <property type="match status" value="1"/>
</dbReference>
<reference evidence="2 3" key="1">
    <citation type="submission" date="2014-07" db="EMBL/GenBank/DDBJ databases">
        <authorList>
            <person name="Urmite Genomes Urmite Genomes"/>
        </authorList>
    </citation>
    <scope>NUCLEOTIDE SEQUENCE [LARGE SCALE GENOMIC DNA]</scope>
    <source>
        <strain evidence="2 3">13MG44_air</strain>
    </source>
</reference>
<protein>
    <submittedName>
        <fullName evidence="2">Putative acetyltransferase YhhY</fullName>
    </submittedName>
</protein>
<evidence type="ECO:0000313" key="3">
    <source>
        <dbReference type="Proteomes" id="UP000044136"/>
    </source>
</evidence>
<keyword evidence="2" id="KW-0808">Transferase</keyword>